<evidence type="ECO:0000313" key="7">
    <source>
        <dbReference type="EMBL" id="QES90744.1"/>
    </source>
</evidence>
<sequence>MTNLERLLLNSTPACIIRKKLQGIVLPGFLGLPLYDVYRYFLNTIRKEGLSIRSAAMSFNILLAIPAVFLFICSLLPYLPISRQIFNALANLLYDLTPDRNTRRILRHFLDDLFNKQKNGLLSLGFILTLFYSSNAVMGIIRAFDKSVSKKLKTNFIKKRWRAIKLLLLLILLLLGNLLISMTQGALFNKVMTWLHIKSPEIKALVKSLRWIVIFFLFLFSISFLYKYAPTIKRTKRLITPGAIIGTVLIILCTSVFSYWAQNISNYSKFYGSIGSVMIIMLLIFFNSMMLLIGFEIDMSIRNVKEMHQQAIKNGVY</sequence>
<evidence type="ECO:0000256" key="4">
    <source>
        <dbReference type="ARBA" id="ARBA00022989"/>
    </source>
</evidence>
<feature type="transmembrane region" description="Helical" evidence="6">
    <location>
        <begin position="59"/>
        <end position="79"/>
    </location>
</feature>
<feature type="transmembrane region" description="Helical" evidence="6">
    <location>
        <begin position="273"/>
        <end position="295"/>
    </location>
</feature>
<keyword evidence="3 6" id="KW-0812">Transmembrane</keyword>
<dbReference type="PANTHER" id="PTHR30213:SF0">
    <property type="entry name" value="UPF0761 MEMBRANE PROTEIN YIHY"/>
    <property type="match status" value="1"/>
</dbReference>
<evidence type="ECO:0000256" key="1">
    <source>
        <dbReference type="ARBA" id="ARBA00004651"/>
    </source>
</evidence>
<proteinExistence type="predicted"/>
<dbReference type="OrthoDB" id="977385at2"/>
<keyword evidence="2" id="KW-1003">Cell membrane</keyword>
<feature type="transmembrane region" description="Helical" evidence="6">
    <location>
        <begin position="208"/>
        <end position="226"/>
    </location>
</feature>
<dbReference type="KEGG" id="arac:E0W69_019490"/>
<keyword evidence="4 6" id="KW-1133">Transmembrane helix</keyword>
<dbReference type="NCBIfam" id="TIGR00765">
    <property type="entry name" value="yihY_not_rbn"/>
    <property type="match status" value="1"/>
</dbReference>
<dbReference type="AlphaFoldDB" id="A0A5P2G4J1"/>
<dbReference type="Proteomes" id="UP000292424">
    <property type="component" value="Chromosome"/>
</dbReference>
<organism evidence="7 8">
    <name type="scientific">Rhizosphaericola mali</name>
    <dbReference type="NCBI Taxonomy" id="2545455"/>
    <lineage>
        <taxon>Bacteria</taxon>
        <taxon>Pseudomonadati</taxon>
        <taxon>Bacteroidota</taxon>
        <taxon>Chitinophagia</taxon>
        <taxon>Chitinophagales</taxon>
        <taxon>Chitinophagaceae</taxon>
        <taxon>Rhizosphaericola</taxon>
    </lineage>
</organism>
<dbReference type="RefSeq" id="WP_131331728.1">
    <property type="nucleotide sequence ID" value="NZ_CP044016.1"/>
</dbReference>
<dbReference type="EMBL" id="CP044016">
    <property type="protein sequence ID" value="QES90744.1"/>
    <property type="molecule type" value="Genomic_DNA"/>
</dbReference>
<dbReference type="Pfam" id="PF03631">
    <property type="entry name" value="Virul_fac_BrkB"/>
    <property type="match status" value="1"/>
</dbReference>
<reference evidence="7 8" key="1">
    <citation type="submission" date="2019-09" db="EMBL/GenBank/DDBJ databases">
        <title>Complete genome sequence of Arachidicoccus sp. B3-10 isolated from apple orchard soil.</title>
        <authorList>
            <person name="Kim H.S."/>
            <person name="Han K.-I."/>
            <person name="Suh M.K."/>
            <person name="Lee K.C."/>
            <person name="Eom M.K."/>
            <person name="Kim J.-S."/>
            <person name="Kang S.W."/>
            <person name="Sin Y."/>
            <person name="Lee J.-S."/>
        </authorList>
    </citation>
    <scope>NUCLEOTIDE SEQUENCE [LARGE SCALE GENOMIC DNA]</scope>
    <source>
        <strain evidence="7 8">B3-10</strain>
    </source>
</reference>
<feature type="transmembrane region" description="Helical" evidence="6">
    <location>
        <begin position="166"/>
        <end position="188"/>
    </location>
</feature>
<evidence type="ECO:0000256" key="2">
    <source>
        <dbReference type="ARBA" id="ARBA00022475"/>
    </source>
</evidence>
<evidence type="ECO:0000313" key="8">
    <source>
        <dbReference type="Proteomes" id="UP000292424"/>
    </source>
</evidence>
<comment type="subcellular location">
    <subcellularLocation>
        <location evidence="1">Cell membrane</location>
        <topology evidence="1">Multi-pass membrane protein</topology>
    </subcellularLocation>
</comment>
<feature type="transmembrane region" description="Helical" evidence="6">
    <location>
        <begin position="238"/>
        <end position="261"/>
    </location>
</feature>
<evidence type="ECO:0000256" key="6">
    <source>
        <dbReference type="SAM" id="Phobius"/>
    </source>
</evidence>
<dbReference type="PANTHER" id="PTHR30213">
    <property type="entry name" value="INNER MEMBRANE PROTEIN YHJD"/>
    <property type="match status" value="1"/>
</dbReference>
<evidence type="ECO:0000256" key="5">
    <source>
        <dbReference type="ARBA" id="ARBA00023136"/>
    </source>
</evidence>
<accession>A0A5P2G4J1</accession>
<gene>
    <name evidence="7" type="ORF">E0W69_019490</name>
</gene>
<keyword evidence="8" id="KW-1185">Reference proteome</keyword>
<feature type="transmembrane region" description="Helical" evidence="6">
    <location>
        <begin position="121"/>
        <end position="145"/>
    </location>
</feature>
<evidence type="ECO:0000256" key="3">
    <source>
        <dbReference type="ARBA" id="ARBA00022692"/>
    </source>
</evidence>
<protein>
    <submittedName>
        <fullName evidence="7">YihY/virulence factor BrkB family protein</fullName>
    </submittedName>
</protein>
<dbReference type="PIRSF" id="PIRSF035875">
    <property type="entry name" value="RNase_BN"/>
    <property type="match status" value="1"/>
</dbReference>
<dbReference type="InterPro" id="IPR017039">
    <property type="entry name" value="Virul_fac_BrkB"/>
</dbReference>
<dbReference type="GO" id="GO:0005886">
    <property type="term" value="C:plasma membrane"/>
    <property type="evidence" value="ECO:0007669"/>
    <property type="project" value="UniProtKB-SubCell"/>
</dbReference>
<keyword evidence="5 6" id="KW-0472">Membrane</keyword>
<name>A0A5P2G4J1_9BACT</name>